<protein>
    <recommendedName>
        <fullName evidence="3">Carrier domain-containing protein</fullName>
    </recommendedName>
</protein>
<dbReference type="Pfam" id="PF00501">
    <property type="entry name" value="AMP-binding"/>
    <property type="match status" value="1"/>
</dbReference>
<dbReference type="PROSITE" id="PS00455">
    <property type="entry name" value="AMP_BINDING"/>
    <property type="match status" value="1"/>
</dbReference>
<dbReference type="EMBL" id="JBJQOH010000006">
    <property type="protein sequence ID" value="KAL3684949.1"/>
    <property type="molecule type" value="Genomic_DNA"/>
</dbReference>
<dbReference type="Proteomes" id="UP001633002">
    <property type="component" value="Unassembled WGS sequence"/>
</dbReference>
<keyword evidence="2" id="KW-0597">Phosphoprotein</keyword>
<dbReference type="Gene3D" id="3.40.50.720">
    <property type="entry name" value="NAD(P)-binding Rossmann-like Domain"/>
    <property type="match status" value="1"/>
</dbReference>
<feature type="domain" description="Carrier" evidence="3">
    <location>
        <begin position="553"/>
        <end position="630"/>
    </location>
</feature>
<dbReference type="NCBIfam" id="TIGR01746">
    <property type="entry name" value="Thioester-redct"/>
    <property type="match status" value="1"/>
</dbReference>
<dbReference type="Gene3D" id="3.40.50.12780">
    <property type="entry name" value="N-terminal domain of ligase-like"/>
    <property type="match status" value="1"/>
</dbReference>
<dbReference type="InterPro" id="IPR013120">
    <property type="entry name" value="FAR_NAD-bd"/>
</dbReference>
<dbReference type="InterPro" id="IPR036291">
    <property type="entry name" value="NAD(P)-bd_dom_sf"/>
</dbReference>
<dbReference type="CDD" id="cd05235">
    <property type="entry name" value="SDR_e1"/>
    <property type="match status" value="1"/>
</dbReference>
<keyword evidence="5" id="KW-1185">Reference proteome</keyword>
<accession>A0ABD3H6E3</accession>
<dbReference type="Pfam" id="PF13193">
    <property type="entry name" value="AMP-binding_C"/>
    <property type="match status" value="1"/>
</dbReference>
<evidence type="ECO:0000256" key="1">
    <source>
        <dbReference type="ARBA" id="ARBA00022450"/>
    </source>
</evidence>
<dbReference type="PANTHER" id="PTHR44845">
    <property type="entry name" value="CARRIER DOMAIN-CONTAINING PROTEIN"/>
    <property type="match status" value="1"/>
</dbReference>
<dbReference type="InterPro" id="IPR020845">
    <property type="entry name" value="AMP-binding_CS"/>
</dbReference>
<keyword evidence="1" id="KW-0596">Phosphopantetheine</keyword>
<dbReference type="PANTHER" id="PTHR44845:SF6">
    <property type="entry name" value="BETA-ALANINE-ACTIVATING ENZYME"/>
    <property type="match status" value="1"/>
</dbReference>
<dbReference type="InterPro" id="IPR025110">
    <property type="entry name" value="AMP-bd_C"/>
</dbReference>
<dbReference type="InterPro" id="IPR045851">
    <property type="entry name" value="AMP-bd_C_sf"/>
</dbReference>
<dbReference type="InterPro" id="IPR042099">
    <property type="entry name" value="ANL_N_sf"/>
</dbReference>
<dbReference type="InterPro" id="IPR010080">
    <property type="entry name" value="Thioester_reductase-like_dom"/>
</dbReference>
<dbReference type="InterPro" id="IPR036736">
    <property type="entry name" value="ACP-like_sf"/>
</dbReference>
<dbReference type="InterPro" id="IPR010071">
    <property type="entry name" value="AA_adenyl_dom"/>
</dbReference>
<dbReference type="Gene3D" id="3.30.300.30">
    <property type="match status" value="1"/>
</dbReference>
<dbReference type="NCBIfam" id="TIGR01733">
    <property type="entry name" value="AA-adenyl-dom"/>
    <property type="match status" value="1"/>
</dbReference>
<dbReference type="SUPFAM" id="SSF47336">
    <property type="entry name" value="ACP-like"/>
    <property type="match status" value="1"/>
</dbReference>
<dbReference type="SUPFAM" id="SSF56801">
    <property type="entry name" value="Acetyl-CoA synthetase-like"/>
    <property type="match status" value="1"/>
</dbReference>
<dbReference type="PRINTS" id="PR00154">
    <property type="entry name" value="AMPBINDING"/>
</dbReference>
<dbReference type="InterPro" id="IPR020459">
    <property type="entry name" value="AMP-binding"/>
</dbReference>
<gene>
    <name evidence="4" type="ORF">R1sor_002971</name>
</gene>
<proteinExistence type="predicted"/>
<organism evidence="4 5">
    <name type="scientific">Riccia sorocarpa</name>
    <dbReference type="NCBI Taxonomy" id="122646"/>
    <lineage>
        <taxon>Eukaryota</taxon>
        <taxon>Viridiplantae</taxon>
        <taxon>Streptophyta</taxon>
        <taxon>Embryophyta</taxon>
        <taxon>Marchantiophyta</taxon>
        <taxon>Marchantiopsida</taxon>
        <taxon>Marchantiidae</taxon>
        <taxon>Marchantiales</taxon>
        <taxon>Ricciaceae</taxon>
        <taxon>Riccia</taxon>
    </lineage>
</organism>
<dbReference type="Gene3D" id="1.10.1200.10">
    <property type="entry name" value="ACP-like"/>
    <property type="match status" value="1"/>
</dbReference>
<dbReference type="SUPFAM" id="SSF51735">
    <property type="entry name" value="NAD(P)-binding Rossmann-fold domains"/>
    <property type="match status" value="1"/>
</dbReference>
<comment type="caution">
    <text evidence="4">The sequence shown here is derived from an EMBL/GenBank/DDBJ whole genome shotgun (WGS) entry which is preliminary data.</text>
</comment>
<dbReference type="PROSITE" id="PS50075">
    <property type="entry name" value="CARRIER"/>
    <property type="match status" value="1"/>
</dbReference>
<dbReference type="Pfam" id="PF07993">
    <property type="entry name" value="NAD_binding_4"/>
    <property type="match status" value="1"/>
</dbReference>
<dbReference type="InterPro" id="IPR009081">
    <property type="entry name" value="PP-bd_ACP"/>
</dbReference>
<name>A0ABD3H6E3_9MARC</name>
<dbReference type="Pfam" id="PF00550">
    <property type="entry name" value="PP-binding"/>
    <property type="match status" value="1"/>
</dbReference>
<evidence type="ECO:0000256" key="2">
    <source>
        <dbReference type="ARBA" id="ARBA00022553"/>
    </source>
</evidence>
<evidence type="ECO:0000313" key="5">
    <source>
        <dbReference type="Proteomes" id="UP001633002"/>
    </source>
</evidence>
<dbReference type="CDD" id="cd05930">
    <property type="entry name" value="A_NRPS"/>
    <property type="match status" value="1"/>
</dbReference>
<sequence length="1052" mass="116804">MEYGSHRTVVSLLQKVCRENGKDVALVGTKDTSLTYVEMWRRVQAFSAHLVQTVGVKPGQNVGLCLDRCFDHIVAVLAVLNAGAVYVPMDPELPQQHLAYMIKDAQLQFILTQRRYSLDLENIMCHFSGTSSTLLILDGLIDQLTRGFKVKEESELEFHGVPEPQPEDLAYIIYTSGSTGEPKGVMVPHRGLLGLSVVVAQTWELGKPWPESRMLQFASPCFDASISEIFPTFCRGATLVLGSREELLPGHKLADFMRSQRVTAVILPPSVMATLNDFSASLPLLRTIIAGGEACSLALARKWSIPGRKFINAYGPTECTVITTMHVFDPVCYDLSTVSLGEPLLGWQVHLLDDRLQPVQDGEVGEIYISGVGLSQGYYKKPDVTSKYFLSHPTVGTYLYRSGDLGVRQGPKKLLEFVGRVDNQIKINGFRVELGAVEQTLCEHPFVEYAAVKAVEVNQDSSNHMLVAYVVPTVKEAATDNLCSEFLNYFLLDRLPKYMVPVIYVRMDALPLTANRGKVDRKALPHHSTLPNLSASSQEISASGPDVEFKAEDGLNGIISKCCAIFQKVLNLGSGQVKTDSNYFHLGGSSLWVAKLVYEVQAAFNVELLSWQIYRHPTPQQLAFCISQMQKPLAGPYSSSRVQEVHAEDLLKEAYSLEKTLHPVGSPKTSSKVALVTGATGFLGVFLLENLLLESSLEVIYCLIRGTSSSHARERLQATREKYGLQTKSLMESSVKLVILAGDVEDSKLGLSMESYAQLSDHVDLIYHVAASTNYIRPYAEIRQPNVEGTRNILHFAAAGNRIKILHYVSTIGLFGTLSGFTRNTLHENFDIEQCLSFFSQGETGYTTSKWVAEIMVLDYKSRGFPVSIYRPGFIEAHSTTGVANTDDLLCRYIKGCIQMGAYPKLPGKFWEPIPVNFAAAAISYISLKEKPGQIYNLIPDREREMDNQGIFQCLAEDHQCILKELSVRHWLDALSKVPPSNALYPLRAYLSEKIHENRYTPLEIPTAKFGFENTKSALQFLNIEVPGFDRILLQKYGHQGGPLSMKLNALL</sequence>
<dbReference type="AlphaFoldDB" id="A0ABD3H6E3"/>
<evidence type="ECO:0000259" key="3">
    <source>
        <dbReference type="PROSITE" id="PS50075"/>
    </source>
</evidence>
<reference evidence="4 5" key="1">
    <citation type="submission" date="2024-09" db="EMBL/GenBank/DDBJ databases">
        <title>Chromosome-scale assembly of Riccia sorocarpa.</title>
        <authorList>
            <person name="Paukszto L."/>
        </authorList>
    </citation>
    <scope>NUCLEOTIDE SEQUENCE [LARGE SCALE GENOMIC DNA]</scope>
    <source>
        <strain evidence="4">LP-2024</strain>
        <tissue evidence="4">Aerial parts of the thallus</tissue>
    </source>
</reference>
<evidence type="ECO:0000313" key="4">
    <source>
        <dbReference type="EMBL" id="KAL3684949.1"/>
    </source>
</evidence>
<dbReference type="InterPro" id="IPR000873">
    <property type="entry name" value="AMP-dep_synth/lig_dom"/>
</dbReference>